<gene>
    <name evidence="10 11" type="primary">cobT</name>
    <name evidence="11" type="ORF">GXP67_32665</name>
</gene>
<dbReference type="PANTHER" id="PTHR43463:SF1">
    <property type="entry name" value="NICOTINATE-NUCLEOTIDE--DIMETHYLBENZIMIDAZOLE PHOSPHORIBOSYLTRANSFERASE"/>
    <property type="match status" value="1"/>
</dbReference>
<evidence type="ECO:0000313" key="11">
    <source>
        <dbReference type="EMBL" id="QHT71069.1"/>
    </source>
</evidence>
<dbReference type="InterPro" id="IPR017846">
    <property type="entry name" value="Nict_dMeBzImd_PRibTrfase_bact"/>
</dbReference>
<evidence type="ECO:0000256" key="8">
    <source>
        <dbReference type="ARBA" id="ARBA00030686"/>
    </source>
</evidence>
<dbReference type="InterPro" id="IPR023195">
    <property type="entry name" value="Nict_dMeBzImd_PRibTrfase_N"/>
</dbReference>
<keyword evidence="6 10" id="KW-0328">Glycosyltransferase</keyword>
<dbReference type="EC" id="2.4.2.21" evidence="3 10"/>
<dbReference type="GO" id="GO:0009236">
    <property type="term" value="P:cobalamin biosynthetic process"/>
    <property type="evidence" value="ECO:0007669"/>
    <property type="project" value="UniProtKB-UniRule"/>
</dbReference>
<dbReference type="InterPro" id="IPR036087">
    <property type="entry name" value="Nict_dMeBzImd_PRibTrfase_sf"/>
</dbReference>
<dbReference type="HAMAP" id="MF_00230">
    <property type="entry name" value="CobT"/>
    <property type="match status" value="1"/>
</dbReference>
<dbReference type="KEGG" id="rhoz:GXP67_32665"/>
<evidence type="ECO:0000256" key="4">
    <source>
        <dbReference type="ARBA" id="ARBA00015486"/>
    </source>
</evidence>
<dbReference type="GO" id="GO:0008939">
    <property type="term" value="F:nicotinate-nucleotide-dimethylbenzimidazole phosphoribosyltransferase activity"/>
    <property type="evidence" value="ECO:0007669"/>
    <property type="project" value="UniProtKB-UniRule"/>
</dbReference>
<comment type="similarity">
    <text evidence="2 10">Belongs to the CobT family.</text>
</comment>
<sequence length="344" mass="37435">MKSYSIQPLNENVRRELQQKIDYKTKPIGALGKLEELALQVGLIQGTETPELRHPHVLVFAADHGIANSGVSAYPQEVTWQMVQNFLNGGAAINVFCNQHQIQLYVIDAGVNYTFNNYHSRFINAKIGYGTQNFLEQPAMTLAQVYQCLQKGNEVIELISKQGCNIVGFGEMGIGNTSSASLITSLICERPIAECTGKGTGIDEAGLIRKIAILEKALNQLGKLSNSLDILATFGGFEIAQMAGAMLAAAEKKMILLIDGFISTAAFLIAHSINPLVKEYAVFCHQSEEMGHQIQLDYLQVEPLLHLHLRLGEGTGTALAYPLVQSAVGFFTEMASFESAGVSK</sequence>
<dbReference type="Proteomes" id="UP000480178">
    <property type="component" value="Chromosome"/>
</dbReference>
<dbReference type="Pfam" id="PF02277">
    <property type="entry name" value="DBI_PRT"/>
    <property type="match status" value="1"/>
</dbReference>
<evidence type="ECO:0000256" key="6">
    <source>
        <dbReference type="ARBA" id="ARBA00022676"/>
    </source>
</evidence>
<dbReference type="SUPFAM" id="SSF52733">
    <property type="entry name" value="Nicotinate mononucleotide:5,6-dimethylbenzimidazole phosphoribosyltransferase (CobT)"/>
    <property type="match status" value="1"/>
</dbReference>
<dbReference type="FunFam" id="3.40.50.10210:FF:000001">
    <property type="entry name" value="Nicotinate-nucleotide--dimethylbenzimidazole phosphoribosyltransferase"/>
    <property type="match status" value="1"/>
</dbReference>
<organism evidence="11 12">
    <name type="scientific">Rhodocytophaga rosea</name>
    <dbReference type="NCBI Taxonomy" id="2704465"/>
    <lineage>
        <taxon>Bacteria</taxon>
        <taxon>Pseudomonadati</taxon>
        <taxon>Bacteroidota</taxon>
        <taxon>Cytophagia</taxon>
        <taxon>Cytophagales</taxon>
        <taxon>Rhodocytophagaceae</taxon>
        <taxon>Rhodocytophaga</taxon>
    </lineage>
</organism>
<reference evidence="11 12" key="1">
    <citation type="submission" date="2020-01" db="EMBL/GenBank/DDBJ databases">
        <authorList>
            <person name="Kim M.K."/>
        </authorList>
    </citation>
    <scope>NUCLEOTIDE SEQUENCE [LARGE SCALE GENOMIC DNA]</scope>
    <source>
        <strain evidence="11 12">172606-1</strain>
    </source>
</reference>
<dbReference type="EMBL" id="CP048222">
    <property type="protein sequence ID" value="QHT71069.1"/>
    <property type="molecule type" value="Genomic_DNA"/>
</dbReference>
<comment type="catalytic activity">
    <reaction evidence="9 10">
        <text>5,6-dimethylbenzimidazole + nicotinate beta-D-ribonucleotide = alpha-ribazole 5'-phosphate + nicotinate + H(+)</text>
        <dbReference type="Rhea" id="RHEA:11196"/>
        <dbReference type="ChEBI" id="CHEBI:15378"/>
        <dbReference type="ChEBI" id="CHEBI:15890"/>
        <dbReference type="ChEBI" id="CHEBI:32544"/>
        <dbReference type="ChEBI" id="CHEBI:57502"/>
        <dbReference type="ChEBI" id="CHEBI:57918"/>
        <dbReference type="EC" id="2.4.2.21"/>
    </reaction>
</comment>
<evidence type="ECO:0000256" key="5">
    <source>
        <dbReference type="ARBA" id="ARBA00022573"/>
    </source>
</evidence>
<proteinExistence type="inferred from homology"/>
<feature type="active site" description="Proton acceptor" evidence="10">
    <location>
        <position position="313"/>
    </location>
</feature>
<evidence type="ECO:0000313" key="12">
    <source>
        <dbReference type="Proteomes" id="UP000480178"/>
    </source>
</evidence>
<evidence type="ECO:0000256" key="2">
    <source>
        <dbReference type="ARBA" id="ARBA00007110"/>
    </source>
</evidence>
<dbReference type="CDD" id="cd02439">
    <property type="entry name" value="DMB-PRT_CobT"/>
    <property type="match status" value="1"/>
</dbReference>
<keyword evidence="5 10" id="KW-0169">Cobalamin biosynthesis</keyword>
<dbReference type="Gene3D" id="1.10.1610.10">
    <property type="match status" value="1"/>
</dbReference>
<keyword evidence="12" id="KW-1185">Reference proteome</keyword>
<evidence type="ECO:0000256" key="3">
    <source>
        <dbReference type="ARBA" id="ARBA00011991"/>
    </source>
</evidence>
<dbReference type="RefSeq" id="WP_162447012.1">
    <property type="nucleotide sequence ID" value="NZ_CP048222.1"/>
</dbReference>
<comment type="function">
    <text evidence="10">Catalyzes the synthesis of alpha-ribazole-5'-phosphate from nicotinate mononucleotide (NAMN) and 5,6-dimethylbenzimidazole (DMB).</text>
</comment>
<evidence type="ECO:0000256" key="10">
    <source>
        <dbReference type="HAMAP-Rule" id="MF_00230"/>
    </source>
</evidence>
<evidence type="ECO:0000256" key="9">
    <source>
        <dbReference type="ARBA" id="ARBA00047340"/>
    </source>
</evidence>
<dbReference type="PANTHER" id="PTHR43463">
    <property type="entry name" value="NICOTINATE-NUCLEOTIDE--DIMETHYLBENZIMIDAZOLE PHOSPHORIBOSYLTRANSFERASE"/>
    <property type="match status" value="1"/>
</dbReference>
<comment type="pathway">
    <text evidence="1 10">Nucleoside biosynthesis; alpha-ribazole biosynthesis; alpha-ribazole from 5,6-dimethylbenzimidazole: step 1/2.</text>
</comment>
<evidence type="ECO:0000256" key="7">
    <source>
        <dbReference type="ARBA" id="ARBA00022679"/>
    </source>
</evidence>
<name>A0A6C0GSI8_9BACT</name>
<evidence type="ECO:0000256" key="1">
    <source>
        <dbReference type="ARBA" id="ARBA00005049"/>
    </source>
</evidence>
<dbReference type="NCBIfam" id="TIGR03160">
    <property type="entry name" value="cobT_DBIPRT"/>
    <property type="match status" value="1"/>
</dbReference>
<keyword evidence="7 10" id="KW-0808">Transferase</keyword>
<dbReference type="UniPathway" id="UPA00061">
    <property type="reaction ID" value="UER00516"/>
</dbReference>
<dbReference type="InterPro" id="IPR003200">
    <property type="entry name" value="Nict_dMeBzImd_PRibTrfase"/>
</dbReference>
<dbReference type="Gene3D" id="3.40.50.10210">
    <property type="match status" value="1"/>
</dbReference>
<accession>A0A6C0GSI8</accession>
<protein>
    <recommendedName>
        <fullName evidence="4 10">Nicotinate-nucleotide--dimethylbenzimidazole phosphoribosyltransferase</fullName>
        <shortName evidence="10">NN:DBI PRT</shortName>
        <ecNumber evidence="3 10">2.4.2.21</ecNumber>
    </recommendedName>
    <alternativeName>
        <fullName evidence="8 10">N(1)-alpha-phosphoribosyltransferase</fullName>
    </alternativeName>
</protein>
<dbReference type="AlphaFoldDB" id="A0A6C0GSI8"/>
<dbReference type="NCBIfam" id="NF000996">
    <property type="entry name" value="PRK00105.1"/>
    <property type="match status" value="1"/>
</dbReference>